<accession>A0A5C3N9T1</accession>
<dbReference type="GO" id="GO:0051014">
    <property type="term" value="P:actin filament severing"/>
    <property type="evidence" value="ECO:0007669"/>
    <property type="project" value="TreeGrafter"/>
</dbReference>
<feature type="compositionally biased region" description="Basic and acidic residues" evidence="2">
    <location>
        <begin position="250"/>
        <end position="259"/>
    </location>
</feature>
<feature type="compositionally biased region" description="Basic and acidic residues" evidence="2">
    <location>
        <begin position="894"/>
        <end position="910"/>
    </location>
</feature>
<dbReference type="PANTHER" id="PTHR11977">
    <property type="entry name" value="VILLIN"/>
    <property type="match status" value="1"/>
</dbReference>
<feature type="compositionally biased region" description="Polar residues" evidence="2">
    <location>
        <begin position="498"/>
        <end position="513"/>
    </location>
</feature>
<dbReference type="EMBL" id="ML213506">
    <property type="protein sequence ID" value="TFK54070.1"/>
    <property type="molecule type" value="Genomic_DNA"/>
</dbReference>
<feature type="compositionally biased region" description="Pro residues" evidence="2">
    <location>
        <begin position="480"/>
        <end position="490"/>
    </location>
</feature>
<evidence type="ECO:0000259" key="3">
    <source>
        <dbReference type="Pfam" id="PF25480"/>
    </source>
</evidence>
<dbReference type="GO" id="GO:0051016">
    <property type="term" value="P:barbed-end actin filament capping"/>
    <property type="evidence" value="ECO:0007669"/>
    <property type="project" value="TreeGrafter"/>
</dbReference>
<feature type="compositionally biased region" description="Pro residues" evidence="2">
    <location>
        <begin position="445"/>
        <end position="454"/>
    </location>
</feature>
<dbReference type="InterPro" id="IPR057226">
    <property type="entry name" value="DUF7904"/>
</dbReference>
<evidence type="ECO:0000256" key="2">
    <source>
        <dbReference type="SAM" id="MobiDB-lite"/>
    </source>
</evidence>
<organism evidence="4 5">
    <name type="scientific">Heliocybe sulcata</name>
    <dbReference type="NCBI Taxonomy" id="5364"/>
    <lineage>
        <taxon>Eukaryota</taxon>
        <taxon>Fungi</taxon>
        <taxon>Dikarya</taxon>
        <taxon>Basidiomycota</taxon>
        <taxon>Agaricomycotina</taxon>
        <taxon>Agaricomycetes</taxon>
        <taxon>Gloeophyllales</taxon>
        <taxon>Gloeophyllaceae</taxon>
        <taxon>Heliocybe</taxon>
    </lineage>
</organism>
<dbReference type="OrthoDB" id="6375767at2759"/>
<proteinExistence type="predicted"/>
<evidence type="ECO:0000313" key="5">
    <source>
        <dbReference type="Proteomes" id="UP000305948"/>
    </source>
</evidence>
<dbReference type="GO" id="GO:0051015">
    <property type="term" value="F:actin filament binding"/>
    <property type="evidence" value="ECO:0007669"/>
    <property type="project" value="InterPro"/>
</dbReference>
<dbReference type="Pfam" id="PF25480">
    <property type="entry name" value="DUF7904"/>
    <property type="match status" value="1"/>
</dbReference>
<feature type="domain" description="DUF7904" evidence="3">
    <location>
        <begin position="997"/>
        <end position="1087"/>
    </location>
</feature>
<reference evidence="4 5" key="1">
    <citation type="journal article" date="2019" name="Nat. Ecol. Evol.">
        <title>Megaphylogeny resolves global patterns of mushroom evolution.</title>
        <authorList>
            <person name="Varga T."/>
            <person name="Krizsan K."/>
            <person name="Foldi C."/>
            <person name="Dima B."/>
            <person name="Sanchez-Garcia M."/>
            <person name="Sanchez-Ramirez S."/>
            <person name="Szollosi G.J."/>
            <person name="Szarkandi J.G."/>
            <person name="Papp V."/>
            <person name="Albert L."/>
            <person name="Andreopoulos W."/>
            <person name="Angelini C."/>
            <person name="Antonin V."/>
            <person name="Barry K.W."/>
            <person name="Bougher N.L."/>
            <person name="Buchanan P."/>
            <person name="Buyck B."/>
            <person name="Bense V."/>
            <person name="Catcheside P."/>
            <person name="Chovatia M."/>
            <person name="Cooper J."/>
            <person name="Damon W."/>
            <person name="Desjardin D."/>
            <person name="Finy P."/>
            <person name="Geml J."/>
            <person name="Haridas S."/>
            <person name="Hughes K."/>
            <person name="Justo A."/>
            <person name="Karasinski D."/>
            <person name="Kautmanova I."/>
            <person name="Kiss B."/>
            <person name="Kocsube S."/>
            <person name="Kotiranta H."/>
            <person name="LaButti K.M."/>
            <person name="Lechner B.E."/>
            <person name="Liimatainen K."/>
            <person name="Lipzen A."/>
            <person name="Lukacs Z."/>
            <person name="Mihaltcheva S."/>
            <person name="Morgado L.N."/>
            <person name="Niskanen T."/>
            <person name="Noordeloos M.E."/>
            <person name="Ohm R.A."/>
            <person name="Ortiz-Santana B."/>
            <person name="Ovrebo C."/>
            <person name="Racz N."/>
            <person name="Riley R."/>
            <person name="Savchenko A."/>
            <person name="Shiryaev A."/>
            <person name="Soop K."/>
            <person name="Spirin V."/>
            <person name="Szebenyi C."/>
            <person name="Tomsovsky M."/>
            <person name="Tulloss R.E."/>
            <person name="Uehling J."/>
            <person name="Grigoriev I.V."/>
            <person name="Vagvolgyi C."/>
            <person name="Papp T."/>
            <person name="Martin F.M."/>
            <person name="Miettinen O."/>
            <person name="Hibbett D.S."/>
            <person name="Nagy L.G."/>
        </authorList>
    </citation>
    <scope>NUCLEOTIDE SEQUENCE [LARGE SCALE GENOMIC DNA]</scope>
    <source>
        <strain evidence="4 5">OMC1185</strain>
    </source>
</reference>
<feature type="compositionally biased region" description="Low complexity" evidence="2">
    <location>
        <begin position="121"/>
        <end position="136"/>
    </location>
</feature>
<feature type="compositionally biased region" description="Basic and acidic residues" evidence="2">
    <location>
        <begin position="99"/>
        <end position="115"/>
    </location>
</feature>
<dbReference type="InterPro" id="IPR029006">
    <property type="entry name" value="ADF-H/Gelsolin-like_dom_sf"/>
</dbReference>
<dbReference type="GO" id="GO:0015629">
    <property type="term" value="C:actin cytoskeleton"/>
    <property type="evidence" value="ECO:0007669"/>
    <property type="project" value="TreeGrafter"/>
</dbReference>
<keyword evidence="5" id="KW-1185">Reference proteome</keyword>
<keyword evidence="1" id="KW-0175">Coiled coil</keyword>
<feature type="coiled-coil region" evidence="1">
    <location>
        <begin position="24"/>
        <end position="51"/>
    </location>
</feature>
<feature type="compositionally biased region" description="Low complexity" evidence="2">
    <location>
        <begin position="324"/>
        <end position="378"/>
    </location>
</feature>
<dbReference type="GO" id="GO:0005546">
    <property type="term" value="F:phosphatidylinositol-4,5-bisphosphate binding"/>
    <property type="evidence" value="ECO:0007669"/>
    <property type="project" value="TreeGrafter"/>
</dbReference>
<dbReference type="SUPFAM" id="SSF55753">
    <property type="entry name" value="Actin depolymerizing proteins"/>
    <property type="match status" value="3"/>
</dbReference>
<evidence type="ECO:0000313" key="4">
    <source>
        <dbReference type="EMBL" id="TFK54070.1"/>
    </source>
</evidence>
<feature type="compositionally biased region" description="Low complexity" evidence="2">
    <location>
        <begin position="566"/>
        <end position="576"/>
    </location>
</feature>
<dbReference type="PANTHER" id="PTHR11977:SF133">
    <property type="entry name" value="DUF4045 DOMAIN-CONTAINING PROTEIN"/>
    <property type="match status" value="1"/>
</dbReference>
<feature type="region of interest" description="Disordered" evidence="2">
    <location>
        <begin position="59"/>
        <end position="942"/>
    </location>
</feature>
<dbReference type="InterPro" id="IPR007122">
    <property type="entry name" value="Villin/Gelsolin"/>
</dbReference>
<feature type="compositionally biased region" description="Basic and acidic residues" evidence="2">
    <location>
        <begin position="178"/>
        <end position="195"/>
    </location>
</feature>
<name>A0A5C3N9T1_9AGAM</name>
<evidence type="ECO:0000256" key="1">
    <source>
        <dbReference type="SAM" id="Coils"/>
    </source>
</evidence>
<feature type="region of interest" description="Disordered" evidence="2">
    <location>
        <begin position="1"/>
        <end position="21"/>
    </location>
</feature>
<dbReference type="STRING" id="5364.A0A5C3N9T1"/>
<feature type="compositionally biased region" description="Basic and acidic residues" evidence="2">
    <location>
        <begin position="919"/>
        <end position="930"/>
    </location>
</feature>
<feature type="compositionally biased region" description="Polar residues" evidence="2">
    <location>
        <begin position="432"/>
        <end position="444"/>
    </location>
</feature>
<dbReference type="Gene3D" id="3.40.20.10">
    <property type="entry name" value="Severin"/>
    <property type="match status" value="2"/>
</dbReference>
<protein>
    <recommendedName>
        <fullName evidence="3">DUF7904 domain-containing protein</fullName>
    </recommendedName>
</protein>
<feature type="compositionally biased region" description="Pro residues" evidence="2">
    <location>
        <begin position="137"/>
        <end position="149"/>
    </location>
</feature>
<gene>
    <name evidence="4" type="ORF">OE88DRAFT_1675469</name>
</gene>
<feature type="compositionally biased region" description="Basic and acidic residues" evidence="2">
    <location>
        <begin position="816"/>
        <end position="825"/>
    </location>
</feature>
<sequence>MDASSSVLRPRSFDLPKAGPETDLAQWTSKIKALQRQVDEDEETEQRKLEEEIAASRLARQRRSAMYASPKAAGSGTELARAETPLSPLRTGFTSPISEDMKPVAERQRHQDDALQKLMGPSSASPPSVEETSSAASPPPASHRPPISQPKPQAISLAQFMGGRGTGPRLKKHAPQQDAHDPTQFEQKTLQDIKTPHPIFGRGGVAMPGMTSKGRVPAPASPEPAHREEPVSPPLFQRDRRVSTPSVARRYVEKLEEQALKPQPTGGKDRVRDRTISTPTGDAPWKRVSSPPSEPQLEPARGSISYSPVSERRSTTPSNGRVTPAAAPAKSPISPSPSISTPYISPSRSFSPSQSIASIASTASSPTTPSKTPITTPSLARPKQPDPKPSSYGPQVIPSQRPSPAFLKPPPEKQPTPSLSRLKGRGFVQSIVRASTELTQATTGSPPPKTPPPQEKGSGGRRLSNVLDRWPAASNTGASSPPPSVSPKPSPMRKSFTADPTVSSHTTGPTTREPQIIKPMPTGRSLKSAPSLPNIAAKAGESDAPALGSSNTMISYIKPVKTGDAPPTSRPTSTPPRETDEMGVRVKNHRTGGSVAVAASSGKPLSHPTKDRVKMRRKGKDAKPSKIEAPAPIAEEPEVKTQPAAAPPIHVTPTPEPAQELVAPAPDAPLTATPPSPSIVTPKEAAEEPPTPSESSTGRVTDRWTNGAVIGVKPVVPARGVSPQPPTSPQPKGMVGRQALPGLATAPSYPSSPPVQQKEEKTPVATRPKHARIPSTGNRATVMDVAQAFQEVHSRESSVSPAPLSPSPPEPELEPEPERLPELEPKPAPIPRIGRPLPVPPLQNRRTSYDRYSAIMMPPLEEERTPAPSPEGTLARKAVPLEDNVEPSPTLVAEEIKTIKDEDSEVKPIEPPEQEEKELEQKEEPSRPEVDNQPSEVTEYAAPEAAHQGVPELVHLNITDRPLPSVDVPALLKKKRPTSKADPNDSSISVDVMTILGNAATAVQKDSHIFYDTEVLAIIHRHKSKASGLVSNKVWGWCGKKARLEEREERKLQELAKRYGTSLERVQQYNEPIELVRVLGGRVTIRQGTREHWSSENTCMHLVRRNRGYIFIDEHDLSIRNLCSGFSYCLSILGTFYVWHGCGSLSQERQAAVDYARSLSGDPESVIELVEGESDDDEMFWMVLGDRDYAKADHWRWRASSAKTDPRIWRVDVSDGQEPIHLVPSFTAEEAVSSCVYIIDCIWEFFVLVGSEARGKREDIKLALSTVMEISNRVAASRPFTPAVHVVVMPTQLPLDLRLSFRDLDEEYLNQGQVPDHMHLLTVTEAQEQLQKLDWEKAKLQDRSLLPLGVDVSMLP</sequence>
<dbReference type="GO" id="GO:0008154">
    <property type="term" value="P:actin polymerization or depolymerization"/>
    <property type="evidence" value="ECO:0007669"/>
    <property type="project" value="TreeGrafter"/>
</dbReference>
<dbReference type="Proteomes" id="UP000305948">
    <property type="component" value="Unassembled WGS sequence"/>
</dbReference>
<dbReference type="GO" id="GO:0005737">
    <property type="term" value="C:cytoplasm"/>
    <property type="evidence" value="ECO:0007669"/>
    <property type="project" value="TreeGrafter"/>
</dbReference>